<dbReference type="SUPFAM" id="SSF160996">
    <property type="entry name" value="HI0933 insert domain-like"/>
    <property type="match status" value="1"/>
</dbReference>
<feature type="domain" description="RsdA/BaiN/AoA(So)-like insert" evidence="5">
    <location>
        <begin position="193"/>
        <end position="355"/>
    </location>
</feature>
<dbReference type="InterPro" id="IPR055178">
    <property type="entry name" value="RsdA/BaiN/AoA(So)-like_dom"/>
</dbReference>
<dbReference type="Pfam" id="PF03486">
    <property type="entry name" value="HI0933_like"/>
    <property type="match status" value="1"/>
</dbReference>
<evidence type="ECO:0000256" key="1">
    <source>
        <dbReference type="ARBA" id="ARBA00001974"/>
    </source>
</evidence>
<evidence type="ECO:0000259" key="5">
    <source>
        <dbReference type="Pfam" id="PF22780"/>
    </source>
</evidence>
<evidence type="ECO:0008006" key="8">
    <source>
        <dbReference type="Google" id="ProtNLM"/>
    </source>
</evidence>
<dbReference type="Gene3D" id="1.10.8.260">
    <property type="entry name" value="HI0933 insert domain-like"/>
    <property type="match status" value="1"/>
</dbReference>
<dbReference type="Pfam" id="PF22780">
    <property type="entry name" value="HI0933_like_1st"/>
    <property type="match status" value="1"/>
</dbReference>
<dbReference type="EMBL" id="JACHGW010000001">
    <property type="protein sequence ID" value="MBB6049290.1"/>
    <property type="molecule type" value="Genomic_DNA"/>
</dbReference>
<keyword evidence="2" id="KW-0285">Flavoprotein</keyword>
<keyword evidence="7" id="KW-1185">Reference proteome</keyword>
<dbReference type="NCBIfam" id="TIGR00275">
    <property type="entry name" value="aminoacetone oxidase family FAD-binding enzyme"/>
    <property type="match status" value="1"/>
</dbReference>
<accession>A0A7W9W5U5</accession>
<dbReference type="InterPro" id="IPR057661">
    <property type="entry name" value="RsdA/BaiN/AoA(So)_Rossmann"/>
</dbReference>
<dbReference type="Gene3D" id="3.50.50.60">
    <property type="entry name" value="FAD/NAD(P)-binding domain"/>
    <property type="match status" value="1"/>
</dbReference>
<dbReference type="PRINTS" id="PR00411">
    <property type="entry name" value="PNDRDTASEI"/>
</dbReference>
<evidence type="ECO:0000313" key="6">
    <source>
        <dbReference type="EMBL" id="MBB6049290.1"/>
    </source>
</evidence>
<sequence length="421" mass="45401">MTEVIVVGGGAAGMLAAWRAAQRGARVTLLEKKSRLGTKILISGGGKCNLTHAGEMEEIRRQFRSNEAGFLKPSFYRFTNEDFLELLTGQGMKVYTRPDGRIFPVPPTDAKDVVEILERHVRDAGVKVRLDCPVEKILVEGGVVTGVQVGEKVLPCTRLIVAVGGSSFPGTGCTGDGWKWLAELGHTIVRLTAALAPLYLDPTPPDDWSGVALRDCVLRARKQNPDSSTGKERMHWRGDLLFTHKGVSGPTALGVSREIAEALPENSTVEVDLYPDEAFEQVTARLLAQAQQNPKKTLLGLIDDAPLPERLRKPLLESAKLDPATRCAQLTAKDRNRLANTIKGWQVGRVRAVPLERGEVVAGGVALDEVDSKTMESRKIKGLYLCGEVLDIAGPVGGYNLQAAWSTGIVAGDSAAQNAVE</sequence>
<evidence type="ECO:0000256" key="3">
    <source>
        <dbReference type="ARBA" id="ARBA00022827"/>
    </source>
</evidence>
<name>A0A7W9W5U5_ARMRO</name>
<dbReference type="RefSeq" id="WP_281380153.1">
    <property type="nucleotide sequence ID" value="NZ_JACHGW010000001.1"/>
</dbReference>
<dbReference type="Gene3D" id="2.40.30.10">
    <property type="entry name" value="Translation factors"/>
    <property type="match status" value="1"/>
</dbReference>
<proteinExistence type="predicted"/>
<reference evidence="6 7" key="1">
    <citation type="submission" date="2020-08" db="EMBL/GenBank/DDBJ databases">
        <title>Genomic Encyclopedia of Type Strains, Phase IV (KMG-IV): sequencing the most valuable type-strain genomes for metagenomic binning, comparative biology and taxonomic classification.</title>
        <authorList>
            <person name="Goeker M."/>
        </authorList>
    </citation>
    <scope>NUCLEOTIDE SEQUENCE [LARGE SCALE GENOMIC DNA]</scope>
    <source>
        <strain evidence="6 7">DSM 23562</strain>
    </source>
</reference>
<keyword evidence="3" id="KW-0274">FAD</keyword>
<dbReference type="SUPFAM" id="SSF51905">
    <property type="entry name" value="FAD/NAD(P)-binding domain"/>
    <property type="match status" value="1"/>
</dbReference>
<dbReference type="InterPro" id="IPR036188">
    <property type="entry name" value="FAD/NAD-bd_sf"/>
</dbReference>
<organism evidence="6 7">
    <name type="scientific">Armatimonas rosea</name>
    <dbReference type="NCBI Taxonomy" id="685828"/>
    <lineage>
        <taxon>Bacteria</taxon>
        <taxon>Bacillati</taxon>
        <taxon>Armatimonadota</taxon>
        <taxon>Armatimonadia</taxon>
        <taxon>Armatimonadales</taxon>
        <taxon>Armatimonadaceae</taxon>
        <taxon>Armatimonas</taxon>
    </lineage>
</organism>
<evidence type="ECO:0000313" key="7">
    <source>
        <dbReference type="Proteomes" id="UP000520814"/>
    </source>
</evidence>
<dbReference type="PRINTS" id="PR00368">
    <property type="entry name" value="FADPNR"/>
</dbReference>
<dbReference type="InterPro" id="IPR004792">
    <property type="entry name" value="BaiN-like"/>
</dbReference>
<comment type="cofactor">
    <cofactor evidence="1">
        <name>FAD</name>
        <dbReference type="ChEBI" id="CHEBI:57692"/>
    </cofactor>
</comment>
<comment type="caution">
    <text evidence="6">The sequence shown here is derived from an EMBL/GenBank/DDBJ whole genome shotgun (WGS) entry which is preliminary data.</text>
</comment>
<dbReference type="InterPro" id="IPR023166">
    <property type="entry name" value="BaiN-like_dom_sf"/>
</dbReference>
<gene>
    <name evidence="6" type="ORF">HNQ39_001052</name>
</gene>
<feature type="domain" description="RsdA/BaiN/AoA(So)-like Rossmann fold-like" evidence="4">
    <location>
        <begin position="3"/>
        <end position="413"/>
    </location>
</feature>
<evidence type="ECO:0000259" key="4">
    <source>
        <dbReference type="Pfam" id="PF03486"/>
    </source>
</evidence>
<dbReference type="PANTHER" id="PTHR42887">
    <property type="entry name" value="OS12G0638800 PROTEIN"/>
    <property type="match status" value="1"/>
</dbReference>
<evidence type="ECO:0000256" key="2">
    <source>
        <dbReference type="ARBA" id="ARBA00022630"/>
    </source>
</evidence>
<protein>
    <recommendedName>
        <fullName evidence="8">NAD(P)/FAD-dependent oxidoreductase</fullName>
    </recommendedName>
</protein>
<dbReference type="Proteomes" id="UP000520814">
    <property type="component" value="Unassembled WGS sequence"/>
</dbReference>
<dbReference type="PANTHER" id="PTHR42887:SF2">
    <property type="entry name" value="OS12G0638800 PROTEIN"/>
    <property type="match status" value="1"/>
</dbReference>
<dbReference type="AlphaFoldDB" id="A0A7W9W5U5"/>